<evidence type="ECO:0008006" key="3">
    <source>
        <dbReference type="Google" id="ProtNLM"/>
    </source>
</evidence>
<proteinExistence type="predicted"/>
<comment type="caution">
    <text evidence="1">The sequence shown here is derived from an EMBL/GenBank/DDBJ whole genome shotgun (WGS) entry which is preliminary data.</text>
</comment>
<reference evidence="1 2" key="1">
    <citation type="submission" date="2024-10" db="EMBL/GenBank/DDBJ databases">
        <authorList>
            <person name="Lu C.-H."/>
        </authorList>
    </citation>
    <scope>NUCLEOTIDE SEQUENCE [LARGE SCALE GENOMIC DNA]</scope>
    <source>
        <strain evidence="1 2">22LXZD03-01</strain>
    </source>
</reference>
<accession>A0ABW8GU46</accession>
<dbReference type="EMBL" id="JBIXLB010000002">
    <property type="protein sequence ID" value="MFJ5512618.1"/>
    <property type="molecule type" value="Genomic_DNA"/>
</dbReference>
<dbReference type="Proteomes" id="UP001617702">
    <property type="component" value="Unassembled WGS sequence"/>
</dbReference>
<keyword evidence="2" id="KW-1185">Reference proteome</keyword>
<organism evidence="1 2">
    <name type="scientific">Pectobacterium jejuense</name>
    <dbReference type="NCBI Taxonomy" id="2974022"/>
    <lineage>
        <taxon>Bacteria</taxon>
        <taxon>Pseudomonadati</taxon>
        <taxon>Pseudomonadota</taxon>
        <taxon>Gammaproteobacteria</taxon>
        <taxon>Enterobacterales</taxon>
        <taxon>Pectobacteriaceae</taxon>
        <taxon>Pectobacterium</taxon>
    </lineage>
</organism>
<gene>
    <name evidence="1" type="ORF">ACIPUH_07430</name>
</gene>
<sequence>MNTSPFAVVESRWWSQGNHSIRTLFEAVVAIHYNNPTAYYYDMFADKSSLSTVLNMRGIDTSTEVVYLATHGDAKNIGPNATNAISRTEVRNILMNANIGSQIKGLFLGTCLTGNANVASFFLLKGKNGQDTHLEWFAGYREGVDWVDGSAIDMIFFSKLAELYVKNSRKKKGKPSPRSMAHEAASALVKLVPGAHSTYGFNIYFHENNKLTSMFS</sequence>
<evidence type="ECO:0000313" key="2">
    <source>
        <dbReference type="Proteomes" id="UP001617702"/>
    </source>
</evidence>
<protein>
    <recommendedName>
        <fullName evidence="3">Peptidase C80 domain-containing protein</fullName>
    </recommendedName>
</protein>
<dbReference type="RefSeq" id="WP_400353653.1">
    <property type="nucleotide sequence ID" value="NZ_JBIXLA010000002.1"/>
</dbReference>
<name>A0ABW8GU46_9GAMM</name>
<evidence type="ECO:0000313" key="1">
    <source>
        <dbReference type="EMBL" id="MFJ5512618.1"/>
    </source>
</evidence>